<dbReference type="RefSeq" id="WP_014219048.1">
    <property type="nucleotide sequence ID" value="NC_016609.1"/>
</dbReference>
<feature type="domain" description="RagB/SusD" evidence="6">
    <location>
        <begin position="326"/>
        <end position="606"/>
    </location>
</feature>
<evidence type="ECO:0000256" key="2">
    <source>
        <dbReference type="ARBA" id="ARBA00006275"/>
    </source>
</evidence>
<protein>
    <submittedName>
        <fullName evidence="8">RagB/SusD domain-containing protein</fullName>
    </submittedName>
</protein>
<dbReference type="GO" id="GO:0009279">
    <property type="term" value="C:cell outer membrane"/>
    <property type="evidence" value="ECO:0007669"/>
    <property type="project" value="UniProtKB-SubCell"/>
</dbReference>
<evidence type="ECO:0000256" key="5">
    <source>
        <dbReference type="ARBA" id="ARBA00023237"/>
    </source>
</evidence>
<proteinExistence type="inferred from homology"/>
<keyword evidence="5" id="KW-0998">Cell outer membrane</keyword>
<reference evidence="8 9" key="1">
    <citation type="submission" date="2011-12" db="EMBL/GenBank/DDBJ databases">
        <title>The complete genome of Niastella koreensis GR20-10.</title>
        <authorList>
            <consortium name="US DOE Joint Genome Institute (JGI-PGF)"/>
            <person name="Lucas S."/>
            <person name="Han J."/>
            <person name="Lapidus A."/>
            <person name="Bruce D."/>
            <person name="Goodwin L."/>
            <person name="Pitluck S."/>
            <person name="Peters L."/>
            <person name="Kyrpides N."/>
            <person name="Mavromatis K."/>
            <person name="Ivanova N."/>
            <person name="Mikhailova N."/>
            <person name="Davenport K."/>
            <person name="Saunders E."/>
            <person name="Detter J.C."/>
            <person name="Tapia R."/>
            <person name="Han C."/>
            <person name="Land M."/>
            <person name="Hauser L."/>
            <person name="Markowitz V."/>
            <person name="Cheng J.-F."/>
            <person name="Hugenholtz P."/>
            <person name="Woyke T."/>
            <person name="Wu D."/>
            <person name="Tindall B."/>
            <person name="Pomrenke H."/>
            <person name="Brambilla E."/>
            <person name="Klenk H.-P."/>
            <person name="Eisen J.A."/>
        </authorList>
    </citation>
    <scope>NUCLEOTIDE SEQUENCE [LARGE SCALE GENOMIC DNA]</scope>
    <source>
        <strain evidence="9">DSM 17620 / KACC 11465 / NBRC 106392 / GR20-10</strain>
    </source>
</reference>
<comment type="similarity">
    <text evidence="2">Belongs to the SusD family.</text>
</comment>
<dbReference type="Pfam" id="PF07980">
    <property type="entry name" value="SusD_RagB"/>
    <property type="match status" value="1"/>
</dbReference>
<dbReference type="SUPFAM" id="SSF48452">
    <property type="entry name" value="TPR-like"/>
    <property type="match status" value="1"/>
</dbReference>
<evidence type="ECO:0000259" key="7">
    <source>
        <dbReference type="Pfam" id="PF14322"/>
    </source>
</evidence>
<evidence type="ECO:0000313" key="9">
    <source>
        <dbReference type="Proteomes" id="UP000005438"/>
    </source>
</evidence>
<dbReference type="HOGENOM" id="CLU_015553_0_3_10"/>
<dbReference type="Proteomes" id="UP000005438">
    <property type="component" value="Chromosome"/>
</dbReference>
<dbReference type="InterPro" id="IPR012944">
    <property type="entry name" value="SusD_RagB_dom"/>
</dbReference>
<dbReference type="PATRIC" id="fig|700598.3.peg.2878"/>
<evidence type="ECO:0000256" key="1">
    <source>
        <dbReference type="ARBA" id="ARBA00004442"/>
    </source>
</evidence>
<dbReference type="STRING" id="700598.Niako_2800"/>
<dbReference type="InterPro" id="IPR033985">
    <property type="entry name" value="SusD-like_N"/>
</dbReference>
<evidence type="ECO:0000259" key="6">
    <source>
        <dbReference type="Pfam" id="PF07980"/>
    </source>
</evidence>
<evidence type="ECO:0000256" key="3">
    <source>
        <dbReference type="ARBA" id="ARBA00022729"/>
    </source>
</evidence>
<dbReference type="Pfam" id="PF14322">
    <property type="entry name" value="SusD-like_3"/>
    <property type="match status" value="1"/>
</dbReference>
<dbReference type="KEGG" id="nko:Niako_2800"/>
<name>G8T9E4_NIAKG</name>
<sequence length="606" mass="67471">MKYNFIIIIFLLATTAGCKKGFFDSVPKDLVSTDVVFADKTETENWLASVYSALVDPWSTTTGSARYWAGFTEELELASPSVQASGQLSGVNAINLWTGHYQGIRMANIFMKNIDNSKTNLLKEVNGKELMVQYKGEARFLRAYFYWNLMKLYGPVILVGDDPGKYNDDYQMPRNSWKECVDYVLSEMDSAYEMVPDKYMTAGGTEDATQAGRINKLVIDAVKSQVLLFDASPLYNGNPDYAGYKNKDGKQLMNTSYDAGKWVKAAAATKLAIDHAVANGKSIFKVTNADPFVAAFNSYRDLFLTGWATEGIWTRAVTAYQTWENDAAPRAVNGTGFNAALSAPQEMVDKYRMINGKAINETGSNYTESGFAATAKTGYYVAGTSNMYVNREPRFYNSITFNGAAIPFVAKTGQSYVQFWPAGNSGNANGAETKFPKTGYLVRKHTNPSRNLSNNAGNVVRPAMYIRLAELYLNYAEALNEADPGNSDVLTYLNAIRTRGGIPALLPGLAQAEMRKQIQQEKCIEMAYEGCRFFDLRRWKIANTPEARQGGDFTGMDVFDGNSLSDPAFYIKTRTSTRIWDNKYYIFPIPQSELNKNFEMVQAPGY</sequence>
<dbReference type="eggNOG" id="COG0614">
    <property type="taxonomic scope" value="Bacteria"/>
</dbReference>
<dbReference type="EMBL" id="CP003178">
    <property type="protein sequence ID" value="AEV99134.1"/>
    <property type="molecule type" value="Genomic_DNA"/>
</dbReference>
<dbReference type="OrthoDB" id="608091at2"/>
<dbReference type="Gene3D" id="1.25.40.390">
    <property type="match status" value="1"/>
</dbReference>
<keyword evidence="3" id="KW-0732">Signal</keyword>
<dbReference type="InterPro" id="IPR011990">
    <property type="entry name" value="TPR-like_helical_dom_sf"/>
</dbReference>
<organism evidence="8 9">
    <name type="scientific">Niastella koreensis (strain DSM 17620 / KACC 11465 / NBRC 106392 / GR20-10)</name>
    <dbReference type="NCBI Taxonomy" id="700598"/>
    <lineage>
        <taxon>Bacteria</taxon>
        <taxon>Pseudomonadati</taxon>
        <taxon>Bacteroidota</taxon>
        <taxon>Chitinophagia</taxon>
        <taxon>Chitinophagales</taxon>
        <taxon>Chitinophagaceae</taxon>
        <taxon>Niastella</taxon>
    </lineage>
</organism>
<comment type="subcellular location">
    <subcellularLocation>
        <location evidence="1">Cell outer membrane</location>
    </subcellularLocation>
</comment>
<dbReference type="PROSITE" id="PS51257">
    <property type="entry name" value="PROKAR_LIPOPROTEIN"/>
    <property type="match status" value="1"/>
</dbReference>
<feature type="domain" description="SusD-like N-terminal" evidence="7">
    <location>
        <begin position="90"/>
        <end position="199"/>
    </location>
</feature>
<gene>
    <name evidence="8" type="ordered locus">Niako_2800</name>
</gene>
<evidence type="ECO:0000256" key="4">
    <source>
        <dbReference type="ARBA" id="ARBA00023136"/>
    </source>
</evidence>
<accession>G8T9E4</accession>
<evidence type="ECO:0000313" key="8">
    <source>
        <dbReference type="EMBL" id="AEV99134.1"/>
    </source>
</evidence>
<keyword evidence="4" id="KW-0472">Membrane</keyword>
<dbReference type="AlphaFoldDB" id="G8T9E4"/>